<feature type="compositionally biased region" description="Basic and acidic residues" evidence="1">
    <location>
        <begin position="86"/>
        <end position="95"/>
    </location>
</feature>
<sequence>MPSLQTMRELVVRKEPAGLPLYMPKNPMEPLSATNNSDSGYQQNGWMYSSRRRNPIFTMKSISTSTHEQEKWDAENPSPYQSLESGDAHQSKTEQQRGTWGTSAASPNAFLRSIQYCGWRVFKTNKEKNFYLHRPLLFVLLLLAGIVALLHVLNMRVSVFNPFAS</sequence>
<feature type="transmembrane region" description="Helical" evidence="2">
    <location>
        <begin position="136"/>
        <end position="153"/>
    </location>
</feature>
<reference evidence="3 4" key="1">
    <citation type="submission" date="2023-01" db="EMBL/GenBank/DDBJ databases">
        <title>Analysis of 21 Apiospora genomes using comparative genomics revels a genus with tremendous synthesis potential of carbohydrate active enzymes and secondary metabolites.</title>
        <authorList>
            <person name="Sorensen T."/>
        </authorList>
    </citation>
    <scope>NUCLEOTIDE SEQUENCE [LARGE SCALE GENOMIC DNA]</scope>
    <source>
        <strain evidence="3 4">CBS 117206</strain>
    </source>
</reference>
<keyword evidence="2" id="KW-1133">Transmembrane helix</keyword>
<evidence type="ECO:0000313" key="3">
    <source>
        <dbReference type="EMBL" id="KAK8096884.1"/>
    </source>
</evidence>
<comment type="caution">
    <text evidence="3">The sequence shown here is derived from an EMBL/GenBank/DDBJ whole genome shotgun (WGS) entry which is preliminary data.</text>
</comment>
<gene>
    <name evidence="3" type="ORF">PG999_012828</name>
</gene>
<keyword evidence="2" id="KW-0812">Transmembrane</keyword>
<evidence type="ECO:0000256" key="2">
    <source>
        <dbReference type="SAM" id="Phobius"/>
    </source>
</evidence>
<feature type="region of interest" description="Disordered" evidence="1">
    <location>
        <begin position="64"/>
        <end position="104"/>
    </location>
</feature>
<name>A0AAW0QJ44_9PEZI</name>
<evidence type="ECO:0000256" key="1">
    <source>
        <dbReference type="SAM" id="MobiDB-lite"/>
    </source>
</evidence>
<protein>
    <submittedName>
        <fullName evidence="3">Uncharacterized protein</fullName>
    </submittedName>
</protein>
<dbReference type="AlphaFoldDB" id="A0AAW0QJ44"/>
<dbReference type="Proteomes" id="UP001392437">
    <property type="component" value="Unassembled WGS sequence"/>
</dbReference>
<proteinExistence type="predicted"/>
<accession>A0AAW0QJ44</accession>
<organism evidence="3 4">
    <name type="scientific">Apiospora kogelbergensis</name>
    <dbReference type="NCBI Taxonomy" id="1337665"/>
    <lineage>
        <taxon>Eukaryota</taxon>
        <taxon>Fungi</taxon>
        <taxon>Dikarya</taxon>
        <taxon>Ascomycota</taxon>
        <taxon>Pezizomycotina</taxon>
        <taxon>Sordariomycetes</taxon>
        <taxon>Xylariomycetidae</taxon>
        <taxon>Amphisphaeriales</taxon>
        <taxon>Apiosporaceae</taxon>
        <taxon>Apiospora</taxon>
    </lineage>
</organism>
<dbReference type="EMBL" id="JAQQWP010000010">
    <property type="protein sequence ID" value="KAK8096884.1"/>
    <property type="molecule type" value="Genomic_DNA"/>
</dbReference>
<keyword evidence="4" id="KW-1185">Reference proteome</keyword>
<keyword evidence="2" id="KW-0472">Membrane</keyword>
<evidence type="ECO:0000313" key="4">
    <source>
        <dbReference type="Proteomes" id="UP001392437"/>
    </source>
</evidence>